<dbReference type="EMBL" id="JAGMVJ010000020">
    <property type="protein sequence ID" value="KAH7075093.1"/>
    <property type="molecule type" value="Genomic_DNA"/>
</dbReference>
<dbReference type="OrthoDB" id="4790878at2759"/>
<proteinExistence type="predicted"/>
<comment type="caution">
    <text evidence="1">The sequence shown here is derived from an EMBL/GenBank/DDBJ whole genome shotgun (WGS) entry which is preliminary data.</text>
</comment>
<dbReference type="AlphaFoldDB" id="A0A8K0VTC8"/>
<reference evidence="1" key="1">
    <citation type="journal article" date="2021" name="Nat. Commun.">
        <title>Genetic determinants of endophytism in the Arabidopsis root mycobiome.</title>
        <authorList>
            <person name="Mesny F."/>
            <person name="Miyauchi S."/>
            <person name="Thiergart T."/>
            <person name="Pickel B."/>
            <person name="Atanasova L."/>
            <person name="Karlsson M."/>
            <person name="Huettel B."/>
            <person name="Barry K.W."/>
            <person name="Haridas S."/>
            <person name="Chen C."/>
            <person name="Bauer D."/>
            <person name="Andreopoulos W."/>
            <person name="Pangilinan J."/>
            <person name="LaButti K."/>
            <person name="Riley R."/>
            <person name="Lipzen A."/>
            <person name="Clum A."/>
            <person name="Drula E."/>
            <person name="Henrissat B."/>
            <person name="Kohler A."/>
            <person name="Grigoriev I.V."/>
            <person name="Martin F.M."/>
            <person name="Hacquard S."/>
        </authorList>
    </citation>
    <scope>NUCLEOTIDE SEQUENCE</scope>
    <source>
        <strain evidence="1">MPI-SDFR-AT-0120</strain>
    </source>
</reference>
<accession>A0A8K0VTC8</accession>
<dbReference type="InterPro" id="IPR038883">
    <property type="entry name" value="AN11006-like"/>
</dbReference>
<dbReference type="Proteomes" id="UP000813461">
    <property type="component" value="Unassembled WGS sequence"/>
</dbReference>
<keyword evidence="2" id="KW-1185">Reference proteome</keyword>
<dbReference type="PANTHER" id="PTHR42085:SF1">
    <property type="entry name" value="F-BOX DOMAIN-CONTAINING PROTEIN"/>
    <property type="match status" value="1"/>
</dbReference>
<name>A0A8K0VTC8_9PLEO</name>
<dbReference type="PANTHER" id="PTHR42085">
    <property type="entry name" value="F-BOX DOMAIN-CONTAINING PROTEIN"/>
    <property type="match status" value="1"/>
</dbReference>
<organism evidence="1 2">
    <name type="scientific">Paraphoma chrysanthemicola</name>
    <dbReference type="NCBI Taxonomy" id="798071"/>
    <lineage>
        <taxon>Eukaryota</taxon>
        <taxon>Fungi</taxon>
        <taxon>Dikarya</taxon>
        <taxon>Ascomycota</taxon>
        <taxon>Pezizomycotina</taxon>
        <taxon>Dothideomycetes</taxon>
        <taxon>Pleosporomycetidae</taxon>
        <taxon>Pleosporales</taxon>
        <taxon>Pleosporineae</taxon>
        <taxon>Phaeosphaeriaceae</taxon>
        <taxon>Paraphoma</taxon>
    </lineage>
</organism>
<gene>
    <name evidence="1" type="ORF">FB567DRAFT_183425</name>
</gene>
<sequence length="304" mass="35447">MKLTPKYRGRRKRATTSPKERLVDSKFFELPPELRNYIYELVLAHPAENVYMSWTPGKSRKTQKPEITLRDSKAPLNYLKYVNRQLRQETKGFEIMVNPIVFAASRNEIAIKRFFEFTTCCSNAKLKWLRRVVIEAEILRQNEDSYDWARRRVDSILDLFMFCANNAQTQVMLYVPEFEIICSKPAWPGQYISYAFLGLGFALARAYRGQDLTYLAPEFLDDSSNAYERLAGKMLRRHRAAIAEFHGRTDNLRFMPRVVDWDPDAFRAKALEGWSKYARDPTAMPPGAVDAWVRCAKGWMEKGL</sequence>
<evidence type="ECO:0000313" key="1">
    <source>
        <dbReference type="EMBL" id="KAH7075093.1"/>
    </source>
</evidence>
<evidence type="ECO:0000313" key="2">
    <source>
        <dbReference type="Proteomes" id="UP000813461"/>
    </source>
</evidence>
<protein>
    <submittedName>
        <fullName evidence="1">Uncharacterized protein</fullName>
    </submittedName>
</protein>